<dbReference type="Pfam" id="PF05000">
    <property type="entry name" value="RNA_pol_Rpb1_4"/>
    <property type="match status" value="1"/>
</dbReference>
<evidence type="ECO:0000256" key="8">
    <source>
        <dbReference type="ARBA" id="ARBA00022842"/>
    </source>
</evidence>
<dbReference type="Gene3D" id="6.10.250.2940">
    <property type="match status" value="1"/>
</dbReference>
<dbReference type="Gene3D" id="6.20.50.80">
    <property type="match status" value="1"/>
</dbReference>
<keyword evidence="8" id="KW-0460">Magnesium</keyword>
<dbReference type="FunFam" id="2.40.40.20:FF:000019">
    <property type="entry name" value="DNA-directed RNA polymerase II subunit RPB1"/>
    <property type="match status" value="1"/>
</dbReference>
<dbReference type="InterPro" id="IPR000722">
    <property type="entry name" value="RNA_pol_asu"/>
</dbReference>
<evidence type="ECO:0000256" key="1">
    <source>
        <dbReference type="ARBA" id="ARBA00004123"/>
    </source>
</evidence>
<accession>E4YDR6</accession>
<organism evidence="13">
    <name type="scientific">Oikopleura dioica</name>
    <name type="common">Tunicate</name>
    <dbReference type="NCBI Taxonomy" id="34765"/>
    <lineage>
        <taxon>Eukaryota</taxon>
        <taxon>Metazoa</taxon>
        <taxon>Chordata</taxon>
        <taxon>Tunicata</taxon>
        <taxon>Appendicularia</taxon>
        <taxon>Copelata</taxon>
        <taxon>Oikopleuridae</taxon>
        <taxon>Oikopleura</taxon>
    </lineage>
</organism>
<dbReference type="GO" id="GO:0006351">
    <property type="term" value="P:DNA-templated transcription"/>
    <property type="evidence" value="ECO:0007669"/>
    <property type="project" value="InterPro"/>
</dbReference>
<dbReference type="InterPro" id="IPR007081">
    <property type="entry name" value="RNA_pol_Rpb1_5"/>
</dbReference>
<dbReference type="GO" id="GO:0000428">
    <property type="term" value="C:DNA-directed RNA polymerase complex"/>
    <property type="evidence" value="ECO:0007669"/>
    <property type="project" value="UniProtKB-KW"/>
</dbReference>
<sequence length="1360" mass="152918">MASQKEQFRETGEIYTPASMIFGVPPPQLISDYSVVEVNNYNAYNPEKPEKKEPTTHGVFDPKLGPYEKGNLCPTCGNDRISCVGHFGHIKLALPIFHTGYLPHTYNLLQMICKGCSRVLLEDDVDEKEYNGPIKKVGFHKFLHERYKFKNTATKTSRIQDHPSQMQFKAKELFDNIPKEDYPLLCMAVDSVHPSDLILTQIPVSPSVIRPSVTSDIRQGTNEDDLTASLMHILKINSGLERAILDGKDIAGRTSAVGPSWDVLQSLHALMINSGVNLNAFPSQFRIKDTPRQSLVQRLKGKQGRFRQNLQGKRVNFTARSVISPDPNLRIDQVGIPIDVAKKLTFAEQVTRYNINQMKTLVKNGGEYPGANEILYKNGMKNHTIHRHLHDGDIVLFNRQPSLHRQSMMSHQVKVMPWKTFRFNECVCAPYNADFDGDEMNVHLPQTNEARSEAMVLMGVKSNTLTCRSGEPLVASIQDFITAMYLLTQKDVFFTHQEFLRLITTVTARNKGRLRIPHPCILRPTPLWSGKQVFSSEIEKGKWIWRGTACVGYSKNSPEMICNDSWVLIRNSELVAGTMDKNSLGSGSKKQVFYMLTRDYGEEAAAQAMWRMCRIGPRYLSNRGFSIGIGDVWASENLLDKKMKVIGEQYRKVDEHILAKKHNKLKLQPGCTADETLENIVQKELSKIRDDAAKACFAELSKFNTPLNMALCGSKGSNINIAQMVACVGQQVLSGSRIPNGFEARSLPHFERDSKDPKSRGFVQNSFFSGLTPTEFFFHTMGGREGLVDTAVKTASTGYMQRRLVKALEGLCVQYDGTVRNTDDRVIQFTYGEDQLDPQEMEGDSRPVDFDRVWTDSICRFGSQKDRALCCDEIKDLVRESVEKVKKDKRFKYNDEGFGVGFRNFLDNTTIEFADKQADIVKSHWESYGVYAKSDEERARYQALRTTAKQDELSSDLTQTVADSVFLHLCAYLSDQTILFKLFVERCALKYFKARMEPGTCVGAICATSIGEPATQMTLKTFHFAGVASMNITQGVPRIEQIINNTQKIKTPIIMAKLTTEDSKEFAQEVASKLEKTTLGEICEFIQEVHNADESFLLLKLDTKRVRLLKMRVTVESIKHSIAISSLKLKLGQIIAHGESILTIHSSSYNDSEWQMSLPNLKDSICAVLVQGLKEINRAVISHQDKKEGFYEMIIDGNDLGGVLATRGIDWSRTSSNHIPKVFEILGVEAARSTIINEMTNTMGHHGIHVDRRHLMMLADYMTYTGPVFGCTRIGLANVSNSPLHLSSFEKTSDILYNAAYYGQRDSLAGPSAALILGVPIELGTGLFKLYQETKLDKEKVKKKETLFDHFTNSSIAVGT</sequence>
<dbReference type="InterPro" id="IPR035698">
    <property type="entry name" value="RNAP_III_Rpc1_C"/>
</dbReference>
<keyword evidence="5 11" id="KW-0548">Nucleotidyltransferase</keyword>
<keyword evidence="4 11" id="KW-0808">Transferase</keyword>
<dbReference type="GO" id="GO:0003677">
    <property type="term" value="F:DNA binding"/>
    <property type="evidence" value="ECO:0007669"/>
    <property type="project" value="InterPro"/>
</dbReference>
<dbReference type="GO" id="GO:0005654">
    <property type="term" value="C:nucleoplasm"/>
    <property type="evidence" value="ECO:0007669"/>
    <property type="project" value="UniProtKB-ARBA"/>
</dbReference>
<comment type="catalytic activity">
    <reaction evidence="11">
        <text>RNA(n) + a ribonucleoside 5'-triphosphate = RNA(n+1) + diphosphate</text>
        <dbReference type="Rhea" id="RHEA:21248"/>
        <dbReference type="Rhea" id="RHEA-COMP:14527"/>
        <dbReference type="Rhea" id="RHEA-COMP:17342"/>
        <dbReference type="ChEBI" id="CHEBI:33019"/>
        <dbReference type="ChEBI" id="CHEBI:61557"/>
        <dbReference type="ChEBI" id="CHEBI:140395"/>
        <dbReference type="EC" id="2.7.7.6"/>
    </reaction>
</comment>
<dbReference type="PANTHER" id="PTHR48446">
    <property type="entry name" value="DNA-DIRECTED RNA POLYMERASE SUBUNIT BETA' N-TERMINAL SECTION"/>
    <property type="match status" value="1"/>
</dbReference>
<dbReference type="EC" id="2.7.7.6" evidence="11"/>
<feature type="domain" description="RNA polymerase N-terminal" evidence="12">
    <location>
        <begin position="195"/>
        <end position="488"/>
    </location>
</feature>
<dbReference type="GO" id="GO:0003899">
    <property type="term" value="F:DNA-directed RNA polymerase activity"/>
    <property type="evidence" value="ECO:0007669"/>
    <property type="project" value="UniProtKB-EC"/>
</dbReference>
<protein>
    <recommendedName>
        <fullName evidence="11">DNA-directed RNA polymerase subunit</fullName>
        <ecNumber evidence="11">2.7.7.6</ecNumber>
    </recommendedName>
</protein>
<dbReference type="InterPro" id="IPR042102">
    <property type="entry name" value="RNA_pol_Rpb1_3_sf"/>
</dbReference>
<dbReference type="InterPro" id="IPR015700">
    <property type="entry name" value="RPC1"/>
</dbReference>
<evidence type="ECO:0000256" key="2">
    <source>
        <dbReference type="ARBA" id="ARBA00006460"/>
    </source>
</evidence>
<dbReference type="Pfam" id="PF04998">
    <property type="entry name" value="RNA_pol_Rpb1_5"/>
    <property type="match status" value="1"/>
</dbReference>
<reference evidence="13" key="1">
    <citation type="journal article" date="2010" name="Science">
        <title>Plasticity of animal genome architecture unmasked by rapid evolution of a pelagic tunicate.</title>
        <authorList>
            <person name="Denoeud F."/>
            <person name="Henriet S."/>
            <person name="Mungpakdee S."/>
            <person name="Aury J.M."/>
            <person name="Da Silva C."/>
            <person name="Brinkmann H."/>
            <person name="Mikhaleva J."/>
            <person name="Olsen L.C."/>
            <person name="Jubin C."/>
            <person name="Canestro C."/>
            <person name="Bouquet J.M."/>
            <person name="Danks G."/>
            <person name="Poulain J."/>
            <person name="Campsteijn C."/>
            <person name="Adamski M."/>
            <person name="Cross I."/>
            <person name="Yadetie F."/>
            <person name="Muffato M."/>
            <person name="Louis A."/>
            <person name="Butcher S."/>
            <person name="Tsagkogeorga G."/>
            <person name="Konrad A."/>
            <person name="Singh S."/>
            <person name="Jensen M.F."/>
            <person name="Cong E.H."/>
            <person name="Eikeseth-Otteraa H."/>
            <person name="Noel B."/>
            <person name="Anthouard V."/>
            <person name="Porcel B.M."/>
            <person name="Kachouri-Lafond R."/>
            <person name="Nishino A."/>
            <person name="Ugolini M."/>
            <person name="Chourrout P."/>
            <person name="Nishida H."/>
            <person name="Aasland R."/>
            <person name="Huzurbazar S."/>
            <person name="Westhof E."/>
            <person name="Delsuc F."/>
            <person name="Lehrach H."/>
            <person name="Reinhardt R."/>
            <person name="Weissenbach J."/>
            <person name="Roy S.W."/>
            <person name="Artiguenave F."/>
            <person name="Postlethwait J.H."/>
            <person name="Manak J.R."/>
            <person name="Thompson E.M."/>
            <person name="Jaillon O."/>
            <person name="Du Pasquier L."/>
            <person name="Boudinot P."/>
            <person name="Liberles D.A."/>
            <person name="Volff J.N."/>
            <person name="Philippe H."/>
            <person name="Lenhard B."/>
            <person name="Roest Crollius H."/>
            <person name="Wincker P."/>
            <person name="Chourrout D."/>
        </authorList>
    </citation>
    <scope>NUCLEOTIDE SEQUENCE [LARGE SCALE GENOMIC DNA]</scope>
</reference>
<dbReference type="Pfam" id="PF00623">
    <property type="entry name" value="RNA_pol_Rpb1_2"/>
    <property type="match status" value="1"/>
</dbReference>
<dbReference type="Gene3D" id="3.30.1490.180">
    <property type="entry name" value="RNA polymerase ii"/>
    <property type="match status" value="1"/>
</dbReference>
<dbReference type="SUPFAM" id="SSF64484">
    <property type="entry name" value="beta and beta-prime subunits of DNA dependent RNA-polymerase"/>
    <property type="match status" value="1"/>
</dbReference>
<dbReference type="Gene3D" id="1.10.150.390">
    <property type="match status" value="1"/>
</dbReference>
<evidence type="ECO:0000256" key="6">
    <source>
        <dbReference type="ARBA" id="ARBA00022723"/>
    </source>
</evidence>
<keyword evidence="7" id="KW-0862">Zinc</keyword>
<name>E4YDR6_OIKDI</name>
<dbReference type="PANTHER" id="PTHR48446:SF1">
    <property type="entry name" value="DNA-DIRECTED RNA POLYMERASE SUBUNIT BETA' N-TERMINAL SECTION"/>
    <property type="match status" value="1"/>
</dbReference>
<gene>
    <name evidence="13" type="ORF">GSOID_T00021603001</name>
</gene>
<evidence type="ECO:0000256" key="9">
    <source>
        <dbReference type="ARBA" id="ARBA00023163"/>
    </source>
</evidence>
<dbReference type="InterPro" id="IPR007080">
    <property type="entry name" value="RNA_pol_Rpb1_1"/>
</dbReference>
<keyword evidence="3 11" id="KW-0240">DNA-directed RNA polymerase</keyword>
<dbReference type="InterPro" id="IPR038120">
    <property type="entry name" value="Rpb1_funnel_sf"/>
</dbReference>
<keyword evidence="9 11" id="KW-0804">Transcription</keyword>
<dbReference type="InterPro" id="IPR035697">
    <property type="entry name" value="RNAP_III_RPC1_N"/>
</dbReference>
<evidence type="ECO:0000256" key="4">
    <source>
        <dbReference type="ARBA" id="ARBA00022679"/>
    </source>
</evidence>
<keyword evidence="6" id="KW-0479">Metal-binding</keyword>
<comment type="subcellular location">
    <subcellularLocation>
        <location evidence="1">Nucleus</location>
    </subcellularLocation>
</comment>
<evidence type="ECO:0000256" key="5">
    <source>
        <dbReference type="ARBA" id="ARBA00022695"/>
    </source>
</evidence>
<comment type="similarity">
    <text evidence="2 11">Belongs to the RNA polymerase beta' chain family.</text>
</comment>
<dbReference type="Pfam" id="PF04997">
    <property type="entry name" value="RNA_pol_Rpb1_1"/>
    <property type="match status" value="1"/>
</dbReference>
<dbReference type="Pfam" id="PF04983">
    <property type="entry name" value="RNA_pol_Rpb1_3"/>
    <property type="match status" value="1"/>
</dbReference>
<evidence type="ECO:0000256" key="7">
    <source>
        <dbReference type="ARBA" id="ARBA00022833"/>
    </source>
</evidence>
<dbReference type="InterPro" id="IPR007083">
    <property type="entry name" value="RNA_pol_Rpb1_4"/>
</dbReference>
<dbReference type="InterPro" id="IPR007066">
    <property type="entry name" value="RNA_pol_Rpb1_3"/>
</dbReference>
<comment type="function">
    <text evidence="11">DNA-dependent RNA polymerase catalyzes the transcription of DNA into RNA using the four ribonucleoside triphosphates as substrates.</text>
</comment>
<dbReference type="SMART" id="SM00663">
    <property type="entry name" value="RPOLA_N"/>
    <property type="match status" value="1"/>
</dbReference>
<dbReference type="Gene3D" id="4.10.860.120">
    <property type="entry name" value="RNA polymerase II, clamp domain"/>
    <property type="match status" value="1"/>
</dbReference>
<dbReference type="EMBL" id="FN654436">
    <property type="protein sequence ID" value="CBY33677.1"/>
    <property type="molecule type" value="Genomic_DNA"/>
</dbReference>
<dbReference type="InterPro" id="IPR044893">
    <property type="entry name" value="RNA_pol_Rpb1_clamp_domain"/>
</dbReference>
<evidence type="ECO:0000259" key="12">
    <source>
        <dbReference type="SMART" id="SM00663"/>
    </source>
</evidence>
<dbReference type="CDD" id="cd02736">
    <property type="entry name" value="RNAP_III_Rpc1_C"/>
    <property type="match status" value="1"/>
</dbReference>
<dbReference type="InterPro" id="IPR006592">
    <property type="entry name" value="RNA_pol_N"/>
</dbReference>
<dbReference type="Gene3D" id="2.40.40.20">
    <property type="match status" value="1"/>
</dbReference>
<dbReference type="Proteomes" id="UP000011014">
    <property type="component" value="Unassembled WGS sequence"/>
</dbReference>
<dbReference type="FunFam" id="1.10.132.30:FF:000001">
    <property type="entry name" value="DNA-directed RNA polymerase subunit"/>
    <property type="match status" value="1"/>
</dbReference>
<proteinExistence type="inferred from homology"/>
<dbReference type="Gene3D" id="1.10.132.30">
    <property type="match status" value="1"/>
</dbReference>
<keyword evidence="10" id="KW-0539">Nucleus</keyword>
<evidence type="ECO:0000256" key="10">
    <source>
        <dbReference type="ARBA" id="ARBA00023242"/>
    </source>
</evidence>
<evidence type="ECO:0000256" key="3">
    <source>
        <dbReference type="ARBA" id="ARBA00022478"/>
    </source>
</evidence>
<dbReference type="GO" id="GO:0046872">
    <property type="term" value="F:metal ion binding"/>
    <property type="evidence" value="ECO:0007669"/>
    <property type="project" value="UniProtKB-KW"/>
</dbReference>
<dbReference type="Gene3D" id="1.10.274.100">
    <property type="entry name" value="RNA polymerase Rpb1, domain 3"/>
    <property type="match status" value="1"/>
</dbReference>
<dbReference type="CDD" id="cd02583">
    <property type="entry name" value="RNAP_III_RPC1_N"/>
    <property type="match status" value="1"/>
</dbReference>
<evidence type="ECO:0000256" key="11">
    <source>
        <dbReference type="RuleBase" id="RU004279"/>
    </source>
</evidence>
<evidence type="ECO:0000313" key="13">
    <source>
        <dbReference type="EMBL" id="CBY33677.1"/>
    </source>
</evidence>